<reference evidence="1 2" key="1">
    <citation type="journal article" date="2023" name="Life. Sci Alliance">
        <title>Evolutionary insights into 3D genome organization and epigenetic landscape of Vigna mungo.</title>
        <authorList>
            <person name="Junaid A."/>
            <person name="Singh B."/>
            <person name="Bhatia S."/>
        </authorList>
    </citation>
    <scope>NUCLEOTIDE SEQUENCE [LARGE SCALE GENOMIC DNA]</scope>
    <source>
        <strain evidence="1">Urdbean</strain>
    </source>
</reference>
<dbReference type="Proteomes" id="UP001374535">
    <property type="component" value="Chromosome 6"/>
</dbReference>
<keyword evidence="2" id="KW-1185">Reference proteome</keyword>
<organism evidence="1 2">
    <name type="scientific">Vigna mungo</name>
    <name type="common">Black gram</name>
    <name type="synonym">Phaseolus mungo</name>
    <dbReference type="NCBI Taxonomy" id="3915"/>
    <lineage>
        <taxon>Eukaryota</taxon>
        <taxon>Viridiplantae</taxon>
        <taxon>Streptophyta</taxon>
        <taxon>Embryophyta</taxon>
        <taxon>Tracheophyta</taxon>
        <taxon>Spermatophyta</taxon>
        <taxon>Magnoliopsida</taxon>
        <taxon>eudicotyledons</taxon>
        <taxon>Gunneridae</taxon>
        <taxon>Pentapetalae</taxon>
        <taxon>rosids</taxon>
        <taxon>fabids</taxon>
        <taxon>Fabales</taxon>
        <taxon>Fabaceae</taxon>
        <taxon>Papilionoideae</taxon>
        <taxon>50 kb inversion clade</taxon>
        <taxon>NPAAA clade</taxon>
        <taxon>indigoferoid/millettioid clade</taxon>
        <taxon>Phaseoleae</taxon>
        <taxon>Vigna</taxon>
    </lineage>
</organism>
<dbReference type="EMBL" id="CP144695">
    <property type="protein sequence ID" value="WVZ07964.1"/>
    <property type="molecule type" value="Genomic_DNA"/>
</dbReference>
<dbReference type="AlphaFoldDB" id="A0AAQ3ND99"/>
<evidence type="ECO:0000313" key="2">
    <source>
        <dbReference type="Proteomes" id="UP001374535"/>
    </source>
</evidence>
<protein>
    <submittedName>
        <fullName evidence="1">Uncharacterized protein</fullName>
    </submittedName>
</protein>
<gene>
    <name evidence="1" type="ORF">V8G54_021310</name>
</gene>
<sequence>MEHTCCHVGHLGDSRVLSCRLRYGGGFFRGGTKLGTNISGPFTAIGISTRWRTSTIQQDFICRLKILRYNKLHSQYQAHEQWNTNTVPIHSPHHDTNFQTQTQTQSALFSTIQLPTTLAGNYNSHIPII</sequence>
<proteinExistence type="predicted"/>
<evidence type="ECO:0000313" key="1">
    <source>
        <dbReference type="EMBL" id="WVZ07964.1"/>
    </source>
</evidence>
<accession>A0AAQ3ND99</accession>
<name>A0AAQ3ND99_VIGMU</name>